<dbReference type="AlphaFoldDB" id="A0A841EBG8"/>
<evidence type="ECO:0000313" key="3">
    <source>
        <dbReference type="Proteomes" id="UP000578077"/>
    </source>
</evidence>
<feature type="region of interest" description="Disordered" evidence="1">
    <location>
        <begin position="1"/>
        <end position="30"/>
    </location>
</feature>
<keyword evidence="3" id="KW-1185">Reference proteome</keyword>
<sequence length="30" mass="3316">MDAREPAVAEVREELDSTLPTDQPNMEEAA</sequence>
<evidence type="ECO:0000256" key="1">
    <source>
        <dbReference type="SAM" id="MobiDB-lite"/>
    </source>
</evidence>
<reference evidence="2 3" key="1">
    <citation type="submission" date="2020-08" db="EMBL/GenBank/DDBJ databases">
        <title>Sequencing the genomes of 1000 actinobacteria strains.</title>
        <authorList>
            <person name="Klenk H.-P."/>
        </authorList>
    </citation>
    <scope>NUCLEOTIDE SEQUENCE [LARGE SCALE GENOMIC DNA]</scope>
    <source>
        <strain evidence="2 3">DSM 44593</strain>
    </source>
</reference>
<protein>
    <submittedName>
        <fullName evidence="2">Uncharacterized protein</fullName>
    </submittedName>
</protein>
<feature type="compositionally biased region" description="Basic and acidic residues" evidence="1">
    <location>
        <begin position="1"/>
        <end position="15"/>
    </location>
</feature>
<evidence type="ECO:0000313" key="2">
    <source>
        <dbReference type="EMBL" id="MBB6000382.1"/>
    </source>
</evidence>
<dbReference type="EMBL" id="JACHLY010000001">
    <property type="protein sequence ID" value="MBB6000382.1"/>
    <property type="molecule type" value="Genomic_DNA"/>
</dbReference>
<name>A0A841EBG8_9ACTN</name>
<proteinExistence type="predicted"/>
<gene>
    <name evidence="2" type="ORF">HNR25_004133</name>
</gene>
<dbReference type="Proteomes" id="UP000578077">
    <property type="component" value="Unassembled WGS sequence"/>
</dbReference>
<comment type="caution">
    <text evidence="2">The sequence shown here is derived from an EMBL/GenBank/DDBJ whole genome shotgun (WGS) entry which is preliminary data.</text>
</comment>
<organism evidence="2 3">
    <name type="scientific">Streptomonospora salina</name>
    <dbReference type="NCBI Taxonomy" id="104205"/>
    <lineage>
        <taxon>Bacteria</taxon>
        <taxon>Bacillati</taxon>
        <taxon>Actinomycetota</taxon>
        <taxon>Actinomycetes</taxon>
        <taxon>Streptosporangiales</taxon>
        <taxon>Nocardiopsidaceae</taxon>
        <taxon>Streptomonospora</taxon>
    </lineage>
</organism>
<accession>A0A841EBG8</accession>